<dbReference type="EMBL" id="JACRDE010000577">
    <property type="protein sequence ID" value="MBI5252185.1"/>
    <property type="molecule type" value="Genomic_DNA"/>
</dbReference>
<organism evidence="1 2">
    <name type="scientific">Desulfomonile tiedjei</name>
    <dbReference type="NCBI Taxonomy" id="2358"/>
    <lineage>
        <taxon>Bacteria</taxon>
        <taxon>Pseudomonadati</taxon>
        <taxon>Thermodesulfobacteriota</taxon>
        <taxon>Desulfomonilia</taxon>
        <taxon>Desulfomonilales</taxon>
        <taxon>Desulfomonilaceae</taxon>
        <taxon>Desulfomonile</taxon>
    </lineage>
</organism>
<dbReference type="Proteomes" id="UP000807825">
    <property type="component" value="Unassembled WGS sequence"/>
</dbReference>
<protein>
    <submittedName>
        <fullName evidence="1">Uncharacterized protein</fullName>
    </submittedName>
</protein>
<evidence type="ECO:0000313" key="2">
    <source>
        <dbReference type="Proteomes" id="UP000807825"/>
    </source>
</evidence>
<sequence>MSVKPPQSHESALENRMVADPVSQFASYFCGKKVIFTARFDFPRGTNFQRLAWEPFRKLPYSQTRSYCEVVTAVWNPRGANHLKH</sequence>
<gene>
    <name evidence="1" type="ORF">HY912_22045</name>
</gene>
<name>A0A9D6V4Z2_9BACT</name>
<comment type="caution">
    <text evidence="1">The sequence shown here is derived from an EMBL/GenBank/DDBJ whole genome shotgun (WGS) entry which is preliminary data.</text>
</comment>
<evidence type="ECO:0000313" key="1">
    <source>
        <dbReference type="EMBL" id="MBI5252185.1"/>
    </source>
</evidence>
<proteinExistence type="predicted"/>
<accession>A0A9D6V4Z2</accession>
<reference evidence="1" key="1">
    <citation type="submission" date="2020-07" db="EMBL/GenBank/DDBJ databases">
        <title>Huge and variable diversity of episymbiotic CPR bacteria and DPANN archaea in groundwater ecosystems.</title>
        <authorList>
            <person name="He C.Y."/>
            <person name="Keren R."/>
            <person name="Whittaker M."/>
            <person name="Farag I.F."/>
            <person name="Doudna J."/>
            <person name="Cate J.H.D."/>
            <person name="Banfield J.F."/>
        </authorList>
    </citation>
    <scope>NUCLEOTIDE SEQUENCE</scope>
    <source>
        <strain evidence="1">NC_groundwater_1664_Pr3_B-0.1um_52_9</strain>
    </source>
</reference>
<dbReference type="AlphaFoldDB" id="A0A9D6V4Z2"/>